<feature type="transmembrane region" description="Helical" evidence="12">
    <location>
        <begin position="516"/>
        <end position="535"/>
    </location>
</feature>
<keyword evidence="14" id="KW-1185">Reference proteome</keyword>
<evidence type="ECO:0000256" key="10">
    <source>
        <dbReference type="ARBA" id="ARBA00023201"/>
    </source>
</evidence>
<feature type="transmembrane region" description="Helical" evidence="12">
    <location>
        <begin position="235"/>
        <end position="253"/>
    </location>
</feature>
<feature type="transmembrane region" description="Helical" evidence="12">
    <location>
        <begin position="274"/>
        <end position="295"/>
    </location>
</feature>
<evidence type="ECO:0000256" key="9">
    <source>
        <dbReference type="ARBA" id="ARBA00023136"/>
    </source>
</evidence>
<evidence type="ECO:0000256" key="3">
    <source>
        <dbReference type="ARBA" id="ARBA00022448"/>
    </source>
</evidence>
<feature type="transmembrane region" description="Helical" evidence="12">
    <location>
        <begin position="421"/>
        <end position="439"/>
    </location>
</feature>
<gene>
    <name evidence="13" type="ORF">FPZ54_16280</name>
</gene>
<dbReference type="GO" id="GO:0005886">
    <property type="term" value="C:plasma membrane"/>
    <property type="evidence" value="ECO:0007669"/>
    <property type="project" value="UniProtKB-SubCell"/>
</dbReference>
<keyword evidence="7" id="KW-0915">Sodium</keyword>
<keyword evidence="5 12" id="KW-0812">Transmembrane</keyword>
<evidence type="ECO:0000256" key="1">
    <source>
        <dbReference type="ARBA" id="ARBA00004651"/>
    </source>
</evidence>
<feature type="transmembrane region" description="Helical" evidence="12">
    <location>
        <begin position="6"/>
        <end position="24"/>
    </location>
</feature>
<feature type="transmembrane region" description="Helical" evidence="12">
    <location>
        <begin position="44"/>
        <end position="65"/>
    </location>
</feature>
<feature type="transmembrane region" description="Helical" evidence="12">
    <location>
        <begin position="459"/>
        <end position="484"/>
    </location>
</feature>
<dbReference type="KEGG" id="ssua:FPZ54_16280"/>
<dbReference type="Gene3D" id="1.20.1730.10">
    <property type="entry name" value="Sodium/glucose cotransporter"/>
    <property type="match status" value="1"/>
</dbReference>
<dbReference type="PROSITE" id="PS50283">
    <property type="entry name" value="NA_SOLUT_SYMP_3"/>
    <property type="match status" value="1"/>
</dbReference>
<keyword evidence="3" id="KW-0813">Transport</keyword>
<feature type="transmembrane region" description="Helical" evidence="12">
    <location>
        <begin position="71"/>
        <end position="93"/>
    </location>
</feature>
<dbReference type="InterPro" id="IPR001734">
    <property type="entry name" value="Na/solute_symporter"/>
</dbReference>
<accession>A0A518RIW3</accession>
<dbReference type="InterPro" id="IPR038377">
    <property type="entry name" value="Na/Glc_symporter_sf"/>
</dbReference>
<evidence type="ECO:0000256" key="8">
    <source>
        <dbReference type="ARBA" id="ARBA00023065"/>
    </source>
</evidence>
<protein>
    <submittedName>
        <fullName evidence="13">Na+:solute symporter</fullName>
    </submittedName>
</protein>
<dbReference type="GO" id="GO:0015293">
    <property type="term" value="F:symporter activity"/>
    <property type="evidence" value="ECO:0007669"/>
    <property type="project" value="TreeGrafter"/>
</dbReference>
<organism evidence="13 14">
    <name type="scientific">Sphingomonas suaedae</name>
    <dbReference type="NCBI Taxonomy" id="2599297"/>
    <lineage>
        <taxon>Bacteria</taxon>
        <taxon>Pseudomonadati</taxon>
        <taxon>Pseudomonadota</taxon>
        <taxon>Alphaproteobacteria</taxon>
        <taxon>Sphingomonadales</taxon>
        <taxon>Sphingomonadaceae</taxon>
        <taxon>Sphingomonas</taxon>
    </lineage>
</organism>
<evidence type="ECO:0000256" key="12">
    <source>
        <dbReference type="SAM" id="Phobius"/>
    </source>
</evidence>
<dbReference type="GO" id="GO:0006814">
    <property type="term" value="P:sodium ion transport"/>
    <property type="evidence" value="ECO:0007669"/>
    <property type="project" value="UniProtKB-KW"/>
</dbReference>
<feature type="transmembrane region" description="Helical" evidence="12">
    <location>
        <begin position="168"/>
        <end position="188"/>
    </location>
</feature>
<sequence>MTTADAIVLIAYLAGMLALGIFYMRRNTSLKQMFAAGHQSPWWVAGLSGFMTMFSAGTFVVWGGLAYRSGLVAVAVNMSYGVAALLAGAFLAARWRRLGVDSPADYVRLRFGQSAVQLYLWVMMLFRLIGSGIALYALSVLLCVLVPLDPGHMLRDPDTGNLSVTFAVIGFGAVIVLYTMLGGLWAVLMTDVMQFIVLNLAVLITVILILMRIGGLEGFVERAPQGFFALTSDDYGWWFIAAWTVIHFFMIGAEWAFVQRFISVPTPADARRSAWLFGGLYLISPAFWLLPPMLYRAIDPNADPEQAYMLAAQAVLPAGMLGLVLAAMFSATASLISGQLNVFAGALTPMLTRGRDGIAEVRTGRLVTIGLGAFLTLVAAMIPLLGGAEKVIVAATSLLVVPLVAPSVWGFFSNRVDQRSAWLTVIAAGTVGLFLRYLITPSGPLGAVAGLRPLQSWAAEAGILIDVIVGVAVPMLVLGGYHLFSRRIAPGVARIAALPPAPETVPGGGASDAPRIVALTVGASGFLLWMSAITASAEDRMVLLITGAALAALALFAEWIGRRGARAVEQAEALT</sequence>
<keyword evidence="6 12" id="KW-1133">Transmembrane helix</keyword>
<comment type="subcellular location">
    <subcellularLocation>
        <location evidence="1">Cell membrane</location>
        <topology evidence="1">Multi-pass membrane protein</topology>
    </subcellularLocation>
</comment>
<feature type="transmembrane region" description="Helical" evidence="12">
    <location>
        <begin position="118"/>
        <end position="148"/>
    </location>
</feature>
<feature type="transmembrane region" description="Helical" evidence="12">
    <location>
        <begin position="195"/>
        <end position="215"/>
    </location>
</feature>
<evidence type="ECO:0000256" key="5">
    <source>
        <dbReference type="ARBA" id="ARBA00022692"/>
    </source>
</evidence>
<feature type="transmembrane region" description="Helical" evidence="12">
    <location>
        <begin position="315"/>
        <end position="343"/>
    </location>
</feature>
<dbReference type="RefSeq" id="WP_145848884.1">
    <property type="nucleotide sequence ID" value="NZ_CP042239.1"/>
</dbReference>
<proteinExistence type="inferred from homology"/>
<keyword evidence="8" id="KW-0406">Ion transport</keyword>
<keyword evidence="4" id="KW-1003">Cell membrane</keyword>
<dbReference type="AlphaFoldDB" id="A0A518RIW3"/>
<evidence type="ECO:0000256" key="7">
    <source>
        <dbReference type="ARBA" id="ARBA00023053"/>
    </source>
</evidence>
<feature type="transmembrane region" description="Helical" evidence="12">
    <location>
        <begin position="391"/>
        <end position="412"/>
    </location>
</feature>
<evidence type="ECO:0000313" key="14">
    <source>
        <dbReference type="Proteomes" id="UP000318055"/>
    </source>
</evidence>
<keyword evidence="9 12" id="KW-0472">Membrane</keyword>
<dbReference type="InterPro" id="IPR051163">
    <property type="entry name" value="Sodium:Solute_Symporter_SSF"/>
</dbReference>
<feature type="transmembrane region" description="Helical" evidence="12">
    <location>
        <begin position="541"/>
        <end position="560"/>
    </location>
</feature>
<dbReference type="Proteomes" id="UP000318055">
    <property type="component" value="Chromosome"/>
</dbReference>
<dbReference type="OrthoDB" id="9789704at2"/>
<dbReference type="Pfam" id="PF00474">
    <property type="entry name" value="SSF"/>
    <property type="match status" value="1"/>
</dbReference>
<evidence type="ECO:0000256" key="2">
    <source>
        <dbReference type="ARBA" id="ARBA00006434"/>
    </source>
</evidence>
<evidence type="ECO:0000313" key="13">
    <source>
        <dbReference type="EMBL" id="QDX27408.1"/>
    </source>
</evidence>
<comment type="similarity">
    <text evidence="2 11">Belongs to the sodium:solute symporter (SSF) (TC 2.A.21) family.</text>
</comment>
<dbReference type="PANTHER" id="PTHR42985:SF40">
    <property type="entry name" value="LD47995P-RELATED"/>
    <property type="match status" value="1"/>
</dbReference>
<dbReference type="EMBL" id="CP042239">
    <property type="protein sequence ID" value="QDX27408.1"/>
    <property type="molecule type" value="Genomic_DNA"/>
</dbReference>
<name>A0A518RIW3_9SPHN</name>
<evidence type="ECO:0000256" key="11">
    <source>
        <dbReference type="RuleBase" id="RU362091"/>
    </source>
</evidence>
<reference evidence="13 14" key="1">
    <citation type="submission" date="2019-07" db="EMBL/GenBank/DDBJ databases">
        <title>Sphingomonas alkalisoli sp. nov., isolated from rhizosphere soil of Suaedae salsa.</title>
        <authorList>
            <person name="Zhang H."/>
            <person name="Xu L."/>
            <person name="Zhang J.-X."/>
            <person name="Sun J.-Q."/>
        </authorList>
    </citation>
    <scope>NUCLEOTIDE SEQUENCE [LARGE SCALE GENOMIC DNA]</scope>
    <source>
        <strain evidence="13 14">XS-10</strain>
    </source>
</reference>
<evidence type="ECO:0000256" key="4">
    <source>
        <dbReference type="ARBA" id="ARBA00022475"/>
    </source>
</evidence>
<evidence type="ECO:0000256" key="6">
    <source>
        <dbReference type="ARBA" id="ARBA00022989"/>
    </source>
</evidence>
<dbReference type="PANTHER" id="PTHR42985">
    <property type="entry name" value="SODIUM-COUPLED MONOCARBOXYLATE TRANSPORTER"/>
    <property type="match status" value="1"/>
</dbReference>
<feature type="transmembrane region" description="Helical" evidence="12">
    <location>
        <begin position="364"/>
        <end position="385"/>
    </location>
</feature>
<keyword evidence="10" id="KW-0739">Sodium transport</keyword>